<feature type="transmembrane region" description="Helical" evidence="9">
    <location>
        <begin position="413"/>
        <end position="436"/>
    </location>
</feature>
<evidence type="ECO:0000256" key="4">
    <source>
        <dbReference type="ARBA" id="ARBA00022475"/>
    </source>
</evidence>
<keyword evidence="7 9" id="KW-0472">Membrane</keyword>
<dbReference type="InterPro" id="IPR002528">
    <property type="entry name" value="MATE_fam"/>
</dbReference>
<dbReference type="GO" id="GO:0005886">
    <property type="term" value="C:plasma membrane"/>
    <property type="evidence" value="ECO:0007669"/>
    <property type="project" value="UniProtKB-SubCell"/>
</dbReference>
<keyword evidence="4" id="KW-1003">Cell membrane</keyword>
<feature type="compositionally biased region" description="Basic and acidic residues" evidence="8">
    <location>
        <begin position="38"/>
        <end position="67"/>
    </location>
</feature>
<comment type="similarity">
    <text evidence="2">Belongs to the multi antimicrobial extrusion (MATE) (TC 2.A.66.1) family.</text>
</comment>
<name>A0A1J4K1Z0_9EUKA</name>
<dbReference type="AlphaFoldDB" id="A0A1J4K1Z0"/>
<feature type="transmembrane region" description="Helical" evidence="9">
    <location>
        <begin position="517"/>
        <end position="537"/>
    </location>
</feature>
<dbReference type="GO" id="GO:0015297">
    <property type="term" value="F:antiporter activity"/>
    <property type="evidence" value="ECO:0007669"/>
    <property type="project" value="InterPro"/>
</dbReference>
<comment type="subcellular location">
    <subcellularLocation>
        <location evidence="1">Cell membrane</location>
        <topology evidence="1">Multi-pass membrane protein</topology>
    </subcellularLocation>
</comment>
<evidence type="ECO:0000256" key="7">
    <source>
        <dbReference type="ARBA" id="ARBA00023136"/>
    </source>
</evidence>
<dbReference type="VEuPathDB" id="TrichDB:TRFO_27057"/>
<comment type="caution">
    <text evidence="10">The sequence shown here is derived from an EMBL/GenBank/DDBJ whole genome shotgun (WGS) entry which is preliminary data.</text>
</comment>
<organism evidence="10 11">
    <name type="scientific">Tritrichomonas foetus</name>
    <dbReference type="NCBI Taxonomy" id="1144522"/>
    <lineage>
        <taxon>Eukaryota</taxon>
        <taxon>Metamonada</taxon>
        <taxon>Parabasalia</taxon>
        <taxon>Tritrichomonadida</taxon>
        <taxon>Tritrichomonadidae</taxon>
        <taxon>Tritrichomonas</taxon>
    </lineage>
</organism>
<evidence type="ECO:0000313" key="10">
    <source>
        <dbReference type="EMBL" id="OHT05251.1"/>
    </source>
</evidence>
<evidence type="ECO:0000256" key="9">
    <source>
        <dbReference type="SAM" id="Phobius"/>
    </source>
</evidence>
<evidence type="ECO:0000256" key="2">
    <source>
        <dbReference type="ARBA" id="ARBA00010199"/>
    </source>
</evidence>
<dbReference type="GO" id="GO:0042910">
    <property type="term" value="F:xenobiotic transmembrane transporter activity"/>
    <property type="evidence" value="ECO:0007669"/>
    <property type="project" value="InterPro"/>
</dbReference>
<keyword evidence="6 9" id="KW-1133">Transmembrane helix</keyword>
<dbReference type="PANTHER" id="PTHR43549:SF2">
    <property type="entry name" value="MULTIDRUG RESISTANCE PROTEIN NORM-RELATED"/>
    <property type="match status" value="1"/>
</dbReference>
<protein>
    <submittedName>
        <fullName evidence="10">MatE family protein</fullName>
    </submittedName>
</protein>
<evidence type="ECO:0000313" key="11">
    <source>
        <dbReference type="Proteomes" id="UP000179807"/>
    </source>
</evidence>
<feature type="region of interest" description="Disordered" evidence="8">
    <location>
        <begin position="1"/>
        <end position="79"/>
    </location>
</feature>
<feature type="compositionally biased region" description="Low complexity" evidence="8">
    <location>
        <begin position="1"/>
        <end position="22"/>
    </location>
</feature>
<dbReference type="InterPro" id="IPR052031">
    <property type="entry name" value="Membrane_Transporter-Flippase"/>
</dbReference>
<dbReference type="RefSeq" id="XP_068358387.1">
    <property type="nucleotide sequence ID" value="XM_068505313.1"/>
</dbReference>
<dbReference type="Pfam" id="PF01554">
    <property type="entry name" value="MatE"/>
    <property type="match status" value="2"/>
</dbReference>
<feature type="transmembrane region" description="Helical" evidence="9">
    <location>
        <begin position="484"/>
        <end position="505"/>
    </location>
</feature>
<keyword evidence="11" id="KW-1185">Reference proteome</keyword>
<keyword evidence="5 9" id="KW-0812">Transmembrane</keyword>
<gene>
    <name evidence="10" type="ORF">TRFO_27057</name>
</gene>
<evidence type="ECO:0000256" key="6">
    <source>
        <dbReference type="ARBA" id="ARBA00022989"/>
    </source>
</evidence>
<dbReference type="Proteomes" id="UP000179807">
    <property type="component" value="Unassembled WGS sequence"/>
</dbReference>
<dbReference type="GeneID" id="94840017"/>
<proteinExistence type="inferred from homology"/>
<feature type="transmembrane region" description="Helical" evidence="9">
    <location>
        <begin position="284"/>
        <end position="307"/>
    </location>
</feature>
<sequence>MSEESSSSSHTTASTNTSTTKSGVQPHDNHSSSSSKNSIEHNVEIDKRKGAIQKNDDKSEKDEKLDSQDGNGDDDEERPTGCCACCMSKDTNDEQKRLGSYPPLQTLMRQSVGPICSQVVTAMYSIVNSFWVSHTIGPDGLTATGSVSLLEAINNAFGIYLSSCVATRISYLFGQKRNEECAQVFVDLIRVSWIMSVALPIIFLSCCKPLTKWFGADDHIQEMGFQYMIPITGLTVIYEMYQVCCGLLQSEGLSTLYGICQVSSLVMNMAVLDPLFLIAFKMPIWGASLASIISSMIPMIILMVLMFRGTFAVKPKLSMFCKPFSPETASALKLGLSTLVELLSGNLPDIVIQKWLGNSANKIGQYNEVISAWNVLIRLYMFIICVNNALAQGLLPTASFAYGANRLRRLRNLAFHALWIGTLWNGLCEAIILPNSRAISKIWVKEEHFINWCDKFFHHALYAVVLTMFRFASVTTLQATKRVLVATIQSICTLLLPIPIFSTILYYTDQLDPSRLIYAFLITDCTTFIICCCVAAWKLNFLFKSQPSDVAEINPEEDSRYEVNYNRDSSDSEVSHTKSTVSNAEIPAEV</sequence>
<keyword evidence="3" id="KW-0813">Transport</keyword>
<evidence type="ECO:0000256" key="5">
    <source>
        <dbReference type="ARBA" id="ARBA00022692"/>
    </source>
</evidence>
<accession>A0A1J4K1Z0</accession>
<evidence type="ECO:0000256" key="1">
    <source>
        <dbReference type="ARBA" id="ARBA00004651"/>
    </source>
</evidence>
<reference evidence="10" key="1">
    <citation type="submission" date="2016-10" db="EMBL/GenBank/DDBJ databases">
        <authorList>
            <person name="Benchimol M."/>
            <person name="Almeida L.G."/>
            <person name="Vasconcelos A.T."/>
            <person name="Perreira-Neves A."/>
            <person name="Rosa I.A."/>
            <person name="Tasca T."/>
            <person name="Bogo M.R."/>
            <person name="de Souza W."/>
        </authorList>
    </citation>
    <scope>NUCLEOTIDE SEQUENCE [LARGE SCALE GENOMIC DNA]</scope>
    <source>
        <strain evidence="10">K</strain>
    </source>
</reference>
<evidence type="ECO:0000256" key="3">
    <source>
        <dbReference type="ARBA" id="ARBA00022448"/>
    </source>
</evidence>
<feature type="region of interest" description="Disordered" evidence="8">
    <location>
        <begin position="565"/>
        <end position="590"/>
    </location>
</feature>
<dbReference type="PANTHER" id="PTHR43549">
    <property type="entry name" value="MULTIDRUG RESISTANCE PROTEIN YPNP-RELATED"/>
    <property type="match status" value="1"/>
</dbReference>
<evidence type="ECO:0000256" key="8">
    <source>
        <dbReference type="SAM" id="MobiDB-lite"/>
    </source>
</evidence>
<dbReference type="EMBL" id="MLAK01000764">
    <property type="protein sequence ID" value="OHT05251.1"/>
    <property type="molecule type" value="Genomic_DNA"/>
</dbReference>